<protein>
    <submittedName>
        <fullName evidence="1">Uncharacterized protein</fullName>
    </submittedName>
</protein>
<dbReference type="EnsemblMetazoa" id="CJA34217.1">
    <property type="protein sequence ID" value="CJA34217.1"/>
    <property type="gene ID" value="WBGene00210064"/>
</dbReference>
<dbReference type="AlphaFoldDB" id="A0A8R1IJJ7"/>
<reference evidence="1" key="2">
    <citation type="submission" date="2022-06" db="UniProtKB">
        <authorList>
            <consortium name="EnsemblMetazoa"/>
        </authorList>
    </citation>
    <scope>IDENTIFICATION</scope>
    <source>
        <strain evidence="1">DF5081</strain>
    </source>
</reference>
<sequence length="106" mass="12349">MNLLYTMRPLRERFLDTQGLSRFGQSVADVLSRARNTVAAVRCQMKNFEEGWQDINDAFEMICTLLQDEGFEMPEFQFVRRRITECRCGRNVDEHKANATLLQGGR</sequence>
<organism evidence="1 2">
    <name type="scientific">Caenorhabditis japonica</name>
    <dbReference type="NCBI Taxonomy" id="281687"/>
    <lineage>
        <taxon>Eukaryota</taxon>
        <taxon>Metazoa</taxon>
        <taxon>Ecdysozoa</taxon>
        <taxon>Nematoda</taxon>
        <taxon>Chromadorea</taxon>
        <taxon>Rhabditida</taxon>
        <taxon>Rhabditina</taxon>
        <taxon>Rhabditomorpha</taxon>
        <taxon>Rhabditoidea</taxon>
        <taxon>Rhabditidae</taxon>
        <taxon>Peloderinae</taxon>
        <taxon>Caenorhabditis</taxon>
    </lineage>
</organism>
<accession>A0A8R1IJJ7</accession>
<proteinExistence type="predicted"/>
<keyword evidence="2" id="KW-1185">Reference proteome</keyword>
<dbReference type="Proteomes" id="UP000005237">
    <property type="component" value="Unassembled WGS sequence"/>
</dbReference>
<name>A0A8R1IJJ7_CAEJA</name>
<evidence type="ECO:0000313" key="2">
    <source>
        <dbReference type="Proteomes" id="UP000005237"/>
    </source>
</evidence>
<reference evidence="2" key="1">
    <citation type="submission" date="2010-08" db="EMBL/GenBank/DDBJ databases">
        <authorList>
            <consortium name="Caenorhabditis japonica Sequencing Consortium"/>
            <person name="Wilson R.K."/>
        </authorList>
    </citation>
    <scope>NUCLEOTIDE SEQUENCE [LARGE SCALE GENOMIC DNA]</scope>
    <source>
        <strain evidence="2">DF5081</strain>
    </source>
</reference>
<evidence type="ECO:0000313" key="1">
    <source>
        <dbReference type="EnsemblMetazoa" id="CJA34217.1"/>
    </source>
</evidence>